<evidence type="ECO:0000313" key="2">
    <source>
        <dbReference type="EMBL" id="QGR05672.1"/>
    </source>
</evidence>
<reference evidence="1" key="3">
    <citation type="submission" date="2023-07" db="EMBL/GenBank/DDBJ databases">
        <title>The extreme plant-growth-promoting properties of Pantoea phytobeneficialis PF55 revealed by functional and genomic analysis.</title>
        <authorList>
            <person name="Nascimento F.X."/>
            <person name="Marcio R.J."/>
        </authorList>
    </citation>
    <scope>NUCLEOTIDE SEQUENCE</scope>
    <source>
        <strain evidence="1">PF55</strain>
    </source>
</reference>
<protein>
    <submittedName>
        <fullName evidence="1">DUF3289 family protein</fullName>
    </submittedName>
</protein>
<evidence type="ECO:0000313" key="4">
    <source>
        <dbReference type="Proteomes" id="UP001171299"/>
    </source>
</evidence>
<accession>A0AAP9H379</accession>
<dbReference type="Proteomes" id="UP001171299">
    <property type="component" value="Unassembled WGS sequence"/>
</dbReference>
<dbReference type="RefSeq" id="WP_208725491.1">
    <property type="nucleotide sequence ID" value="NZ_CP024636.1"/>
</dbReference>
<dbReference type="InterPro" id="IPR017483">
    <property type="entry name" value="CHP03034"/>
</dbReference>
<sequence length="41" mass="5234">MYKQLRIFRLWFTLQRWDEYDYKPFITEMNATVDISGWKNE</sequence>
<evidence type="ECO:0000313" key="1">
    <source>
        <dbReference type="EMBL" id="MDO6409237.1"/>
    </source>
</evidence>
<reference evidence="3" key="1">
    <citation type="submission" date="2017-11" db="EMBL/GenBank/DDBJ databases">
        <title>Genome sequence of Pantoea sp. MSR2.</title>
        <authorList>
            <person name="Nascimento F.X."/>
        </authorList>
    </citation>
    <scope>NUCLEOTIDE SEQUENCE [LARGE SCALE GENOMIC DNA]</scope>
    <source>
        <strain evidence="3">MSR2</strain>
    </source>
</reference>
<keyword evidence="4" id="KW-1185">Reference proteome</keyword>
<dbReference type="EMBL" id="CP024636">
    <property type="protein sequence ID" value="QGR05672.1"/>
    <property type="molecule type" value="Genomic_DNA"/>
</dbReference>
<dbReference type="Pfam" id="PF11692">
    <property type="entry name" value="DUF3289"/>
    <property type="match status" value="1"/>
</dbReference>
<evidence type="ECO:0000313" key="3">
    <source>
        <dbReference type="Proteomes" id="UP000424872"/>
    </source>
</evidence>
<dbReference type="EMBL" id="JAUOOM010000027">
    <property type="protein sequence ID" value="MDO6409237.1"/>
    <property type="molecule type" value="Genomic_DNA"/>
</dbReference>
<dbReference type="KEGG" id="ppho:CTZ24_04315"/>
<reference evidence="2" key="2">
    <citation type="journal article" date="2020" name="Environ. Microbiol.">
        <title>The extreme plant-growth-promoting properties of Pantoea phytobeneficialis MSR2 revealed by functional and genomic analysis.</title>
        <authorList>
            <person name="Nascimento F.X."/>
            <person name="Hernandez A.G."/>
            <person name="Glick B.R."/>
            <person name="Rossi M.J."/>
        </authorList>
    </citation>
    <scope>NUCLEOTIDE SEQUENCE</scope>
    <source>
        <strain evidence="2">MSR2</strain>
    </source>
</reference>
<gene>
    <name evidence="2" type="ORF">CTZ24_04315</name>
    <name evidence="1" type="ORF">Q3404_21930</name>
</gene>
<name>A0AAP9H379_9GAMM</name>
<dbReference type="AlphaFoldDB" id="A0AAP9H379"/>
<dbReference type="Proteomes" id="UP000424872">
    <property type="component" value="Chromosome"/>
</dbReference>
<proteinExistence type="predicted"/>
<organism evidence="2 3">
    <name type="scientific">Pantoea phytobeneficialis</name>
    <dbReference type="NCBI Taxonomy" id="2052056"/>
    <lineage>
        <taxon>Bacteria</taxon>
        <taxon>Pseudomonadati</taxon>
        <taxon>Pseudomonadota</taxon>
        <taxon>Gammaproteobacteria</taxon>
        <taxon>Enterobacterales</taxon>
        <taxon>Erwiniaceae</taxon>
        <taxon>Pantoea</taxon>
    </lineage>
</organism>